<dbReference type="InterPro" id="IPR002182">
    <property type="entry name" value="NB-ARC"/>
</dbReference>
<dbReference type="Pfam" id="PF00931">
    <property type="entry name" value="NB-ARC"/>
    <property type="match status" value="1"/>
</dbReference>
<dbReference type="InterPro" id="IPR027417">
    <property type="entry name" value="P-loop_NTPase"/>
</dbReference>
<feature type="domain" description="Disease resistance protein winged helix" evidence="9">
    <location>
        <begin position="445"/>
        <end position="512"/>
    </location>
</feature>
<keyword evidence="3" id="KW-0677">Repeat</keyword>
<dbReference type="Gene3D" id="1.20.5.4130">
    <property type="match status" value="1"/>
</dbReference>
<name>A0AAV8CRZ4_9POAL</name>
<keyword evidence="4" id="KW-0547">Nucleotide-binding</keyword>
<organism evidence="11 12">
    <name type="scientific">Rhynchospora pubera</name>
    <dbReference type="NCBI Taxonomy" id="906938"/>
    <lineage>
        <taxon>Eukaryota</taxon>
        <taxon>Viridiplantae</taxon>
        <taxon>Streptophyta</taxon>
        <taxon>Embryophyta</taxon>
        <taxon>Tracheophyta</taxon>
        <taxon>Spermatophyta</taxon>
        <taxon>Magnoliopsida</taxon>
        <taxon>Liliopsida</taxon>
        <taxon>Poales</taxon>
        <taxon>Cyperaceae</taxon>
        <taxon>Cyperoideae</taxon>
        <taxon>Rhynchosporeae</taxon>
        <taxon>Rhynchospora</taxon>
    </lineage>
</organism>
<dbReference type="Gene3D" id="3.40.50.300">
    <property type="entry name" value="P-loop containing nucleotide triphosphate hydrolases"/>
    <property type="match status" value="1"/>
</dbReference>
<gene>
    <name evidence="11" type="ORF">LUZ62_068571</name>
</gene>
<evidence type="ECO:0000256" key="1">
    <source>
        <dbReference type="ARBA" id="ARBA00008894"/>
    </source>
</evidence>
<feature type="domain" description="Disease resistance N-terminal" evidence="8">
    <location>
        <begin position="2"/>
        <end position="86"/>
    </location>
</feature>
<dbReference type="Pfam" id="PF13855">
    <property type="entry name" value="LRR_8"/>
    <property type="match status" value="1"/>
</dbReference>
<dbReference type="InterPro" id="IPR041118">
    <property type="entry name" value="Rx_N"/>
</dbReference>
<evidence type="ECO:0000259" key="10">
    <source>
        <dbReference type="Pfam" id="PF25019"/>
    </source>
</evidence>
<evidence type="ECO:0000256" key="4">
    <source>
        <dbReference type="ARBA" id="ARBA00022741"/>
    </source>
</evidence>
<dbReference type="Pfam" id="PF25019">
    <property type="entry name" value="LRR_R13L1-DRL21"/>
    <property type="match status" value="1"/>
</dbReference>
<dbReference type="Proteomes" id="UP001140206">
    <property type="component" value="Chromosome 4"/>
</dbReference>
<dbReference type="InterPro" id="IPR058922">
    <property type="entry name" value="WHD_DRP"/>
</dbReference>
<dbReference type="PROSITE" id="PS51450">
    <property type="entry name" value="LRR"/>
    <property type="match status" value="2"/>
</dbReference>
<evidence type="ECO:0000256" key="5">
    <source>
        <dbReference type="ARBA" id="ARBA00022821"/>
    </source>
</evidence>
<dbReference type="EMBL" id="JAMFTS010000004">
    <property type="protein sequence ID" value="KAJ4758196.1"/>
    <property type="molecule type" value="Genomic_DNA"/>
</dbReference>
<dbReference type="SUPFAM" id="SSF52058">
    <property type="entry name" value="L domain-like"/>
    <property type="match status" value="2"/>
</dbReference>
<feature type="domain" description="NB-ARC" evidence="7">
    <location>
        <begin position="208"/>
        <end position="359"/>
    </location>
</feature>
<dbReference type="PANTHER" id="PTHR36766:SF40">
    <property type="entry name" value="DISEASE RESISTANCE PROTEIN RGA3"/>
    <property type="match status" value="1"/>
</dbReference>
<dbReference type="GO" id="GO:0051707">
    <property type="term" value="P:response to other organism"/>
    <property type="evidence" value="ECO:0007669"/>
    <property type="project" value="UniProtKB-ARBA"/>
</dbReference>
<dbReference type="Gene3D" id="3.80.10.10">
    <property type="entry name" value="Ribonuclease Inhibitor"/>
    <property type="match status" value="3"/>
</dbReference>
<dbReference type="SMART" id="SM00369">
    <property type="entry name" value="LRR_TYP"/>
    <property type="match status" value="3"/>
</dbReference>
<dbReference type="GO" id="GO:0043531">
    <property type="term" value="F:ADP binding"/>
    <property type="evidence" value="ECO:0007669"/>
    <property type="project" value="InterPro"/>
</dbReference>
<keyword evidence="6" id="KW-0067">ATP-binding</keyword>
<dbReference type="Pfam" id="PF23559">
    <property type="entry name" value="WHD_DRP"/>
    <property type="match status" value="1"/>
</dbReference>
<feature type="domain" description="R13L1/DRL21-like LRR repeat region" evidence="10">
    <location>
        <begin position="694"/>
        <end position="817"/>
    </location>
</feature>
<dbReference type="Gene3D" id="1.10.10.10">
    <property type="entry name" value="Winged helix-like DNA-binding domain superfamily/Winged helix DNA-binding domain"/>
    <property type="match status" value="1"/>
</dbReference>
<dbReference type="InterPro" id="IPR056789">
    <property type="entry name" value="LRR_R13L1-DRL21"/>
</dbReference>
<dbReference type="GO" id="GO:0005524">
    <property type="term" value="F:ATP binding"/>
    <property type="evidence" value="ECO:0007669"/>
    <property type="project" value="UniProtKB-KW"/>
</dbReference>
<reference evidence="11" key="1">
    <citation type="submission" date="2022-08" db="EMBL/GenBank/DDBJ databases">
        <authorList>
            <person name="Marques A."/>
        </authorList>
    </citation>
    <scope>NUCLEOTIDE SEQUENCE</scope>
    <source>
        <strain evidence="11">RhyPub2mFocal</strain>
        <tissue evidence="11">Leaves</tissue>
    </source>
</reference>
<keyword evidence="2" id="KW-0433">Leucine-rich repeat</keyword>
<evidence type="ECO:0000256" key="6">
    <source>
        <dbReference type="ARBA" id="ARBA00022840"/>
    </source>
</evidence>
<evidence type="ECO:0000259" key="7">
    <source>
        <dbReference type="Pfam" id="PF00931"/>
    </source>
</evidence>
<dbReference type="InterPro" id="IPR003591">
    <property type="entry name" value="Leu-rich_rpt_typical-subtyp"/>
</dbReference>
<keyword evidence="5" id="KW-0611">Plant defense</keyword>
<dbReference type="InterPro" id="IPR036388">
    <property type="entry name" value="WH-like_DNA-bd_sf"/>
</dbReference>
<dbReference type="Pfam" id="PF18052">
    <property type="entry name" value="Rx_N"/>
    <property type="match status" value="1"/>
</dbReference>
<comment type="similarity">
    <text evidence="1">Belongs to the disease resistance NB-LRR family.</text>
</comment>
<dbReference type="AlphaFoldDB" id="A0AAV8CRZ4"/>
<evidence type="ECO:0000256" key="3">
    <source>
        <dbReference type="ARBA" id="ARBA00022737"/>
    </source>
</evidence>
<evidence type="ECO:0000313" key="11">
    <source>
        <dbReference type="EMBL" id="KAJ4758196.1"/>
    </source>
</evidence>
<protein>
    <submittedName>
        <fullName evidence="11">Disease resistance protein RGA2</fullName>
    </submittedName>
</protein>
<dbReference type="PANTHER" id="PTHR36766">
    <property type="entry name" value="PLANT BROAD-SPECTRUM MILDEW RESISTANCE PROTEIN RPW8"/>
    <property type="match status" value="1"/>
</dbReference>
<evidence type="ECO:0000256" key="2">
    <source>
        <dbReference type="ARBA" id="ARBA00022614"/>
    </source>
</evidence>
<dbReference type="GO" id="GO:0006952">
    <property type="term" value="P:defense response"/>
    <property type="evidence" value="ECO:0007669"/>
    <property type="project" value="UniProtKB-KW"/>
</dbReference>
<dbReference type="SUPFAM" id="SSF52540">
    <property type="entry name" value="P-loop containing nucleoside triphosphate hydrolases"/>
    <property type="match status" value="1"/>
</dbReference>
<evidence type="ECO:0000259" key="8">
    <source>
        <dbReference type="Pfam" id="PF18052"/>
    </source>
</evidence>
<sequence length="1013" mass="115056">MDWAISEVLSKASSSARETLGIHDDLEKLRLTLPKVNALMDQAEWWRFVNADVATLFTELKDAKYDAEDLLDEFHYQELQKKIKGSEGSSQVGQVINWASSFVREAAFNFIKGVISGKSNVVQDIQEKLELVAGNLRQTIELLDPKRPEIIKRMSARRKTSSIVIESEVFGRDKEKEIVINILLQLENGVSRSDDHGYGCSSLPNKRRKKENVSVLPIVGIGGLGKTTLAQLVYNDPRVKGYFQLKLWVCVRDQFDVNKILKMIVKPFTKAKGELLHMVLKKKVLTKKFLLVLDDVWCEDRQDWQKLYSHMSRGVKGSMILVTTRSPVFARITGSENPILLKGLPEEPFWNFFKRCAFGSEEPEEYPYLINVAKKNVTKLQGSPLAAKSLGALLSTELDSEHWTNIMNSEMWQFDQGDNGIIPALLLSYQYLSVELRRCFSFCCMFPKDYGFDKNRMVAKWVAHGYISPQGDEMLEERGAKCFDELVSRSFFQLGPSNDGMYLIHDLMYDLVKFVSSDECFYIQASESQQKVPGSIRHLSIERNLIEVIKSGKYSKLWSLQFPSPANHHSGELKSYSNFLFSQLTHLRMLDLCNCGINELSDSLGNMKHLRYLDLSHNKIEVLPESIEQLLNLQYLDISANKLKSLPKGFTKLISLRKLYWDRYDIPVISGIGKLISLQNLLLYQTRRTEGQTIGELKYMTQLYGKLLLYHLDEVEGKEEACQAMLINKRYLCELELKWSSDRNIDQCADAKVLEGLQPHPNLKLLDINNYGGSVNPSWLQAQFLPYLSKLYIKDCANLNTITDLPPSLSNLHIENCPCITSLAGKAFYHLTRLEELYIKQCERLKIVGKLHNPLSLKNLSIISCSSLIKLEIFIPDIEGSGSGSSKLEVLAVSDTSLLKLSSLSDALASLIKLEIVWSLETWIFDGDDQELLQNLKSLTQLVFRNCFRLQSLPPSLRSIASLQKIEIFDCRGIKSLPVNGFPTSLTSYSISGCDPTFEELFKMHFNAGACSK</sequence>
<dbReference type="InterPro" id="IPR032675">
    <property type="entry name" value="LRR_dom_sf"/>
</dbReference>
<dbReference type="PRINTS" id="PR00364">
    <property type="entry name" value="DISEASERSIST"/>
</dbReference>
<accession>A0AAV8CRZ4</accession>
<dbReference type="InterPro" id="IPR001611">
    <property type="entry name" value="Leu-rich_rpt"/>
</dbReference>
<proteinExistence type="inferred from homology"/>
<evidence type="ECO:0000313" key="12">
    <source>
        <dbReference type="Proteomes" id="UP001140206"/>
    </source>
</evidence>
<evidence type="ECO:0000259" key="9">
    <source>
        <dbReference type="Pfam" id="PF23559"/>
    </source>
</evidence>
<comment type="caution">
    <text evidence="11">The sequence shown here is derived from an EMBL/GenBank/DDBJ whole genome shotgun (WGS) entry which is preliminary data.</text>
</comment>
<keyword evidence="12" id="KW-1185">Reference proteome</keyword>